<dbReference type="InterPro" id="IPR000306">
    <property type="entry name" value="Znf_FYVE"/>
</dbReference>
<dbReference type="Pfam" id="PF01363">
    <property type="entry name" value="FYVE"/>
    <property type="match status" value="1"/>
</dbReference>
<dbReference type="GO" id="GO:0008270">
    <property type="term" value="F:zinc ion binding"/>
    <property type="evidence" value="ECO:0007669"/>
    <property type="project" value="UniProtKB-KW"/>
</dbReference>
<dbReference type="InterPro" id="IPR013083">
    <property type="entry name" value="Znf_RING/FYVE/PHD"/>
</dbReference>
<dbReference type="InterPro" id="IPR011011">
    <property type="entry name" value="Znf_FYVE_PHD"/>
</dbReference>
<feature type="compositionally biased region" description="Polar residues" evidence="5">
    <location>
        <begin position="294"/>
        <end position="304"/>
    </location>
</feature>
<sequence>MVGYTVDGNGKEVGFVASVSVDVPECPDLSGCMNISRERMKRTMLISPSQEEPEATSEIFIMGATDANELALVANAQHRLRMAALCDISLVIDSQNITKRTLALEKNWVPDESRSCCTVCSRKFHKLHRRRQHCRMCGDVICKTCYVTRSVPAANTDDDARKCKFKGSGATRPTKVCVRCVMDLRGVDKRLNNFSPNVSKMLLVGTDSTDAKREPAVGGCALKSADSFFTFYELGASKNSAADLHQLQIVPSLALTGIDGELEKKASSSSFRATDSIGGIGAMVSVGSWASKRTGPSFSTNPAHSSSSGRLRGLSQLSRRSSTSSGADKLEEKVNLQSNKIHRVVAI</sequence>
<keyword evidence="2 4" id="KW-0863">Zinc-finger</keyword>
<dbReference type="InterPro" id="IPR052727">
    <property type="entry name" value="Rab4/Rab5_effector"/>
</dbReference>
<evidence type="ECO:0000256" key="2">
    <source>
        <dbReference type="ARBA" id="ARBA00022771"/>
    </source>
</evidence>
<dbReference type="SUPFAM" id="SSF57903">
    <property type="entry name" value="FYVE/PHD zinc finger"/>
    <property type="match status" value="1"/>
</dbReference>
<evidence type="ECO:0000256" key="1">
    <source>
        <dbReference type="ARBA" id="ARBA00022723"/>
    </source>
</evidence>
<dbReference type="RefSeq" id="XP_009531294.1">
    <property type="nucleotide sequence ID" value="XM_009532999.1"/>
</dbReference>
<evidence type="ECO:0000313" key="8">
    <source>
        <dbReference type="Proteomes" id="UP000002640"/>
    </source>
</evidence>
<dbReference type="SMART" id="SM00064">
    <property type="entry name" value="FYVE"/>
    <property type="match status" value="1"/>
</dbReference>
<feature type="domain" description="FYVE-type" evidence="6">
    <location>
        <begin position="111"/>
        <end position="185"/>
    </location>
</feature>
<evidence type="ECO:0000313" key="7">
    <source>
        <dbReference type="EMBL" id="EGZ13865.1"/>
    </source>
</evidence>
<evidence type="ECO:0000259" key="6">
    <source>
        <dbReference type="PROSITE" id="PS50178"/>
    </source>
</evidence>
<dbReference type="PANTHER" id="PTHR13510">
    <property type="entry name" value="FYVE-FINGER-CONTAINING RAB5 EFFECTOR PROTEIN RABENOSYN-5-RELATED"/>
    <property type="match status" value="1"/>
</dbReference>
<evidence type="ECO:0000256" key="3">
    <source>
        <dbReference type="ARBA" id="ARBA00022833"/>
    </source>
</evidence>
<dbReference type="AlphaFoldDB" id="G4ZRQ6"/>
<dbReference type="Proteomes" id="UP000002640">
    <property type="component" value="Unassembled WGS sequence"/>
</dbReference>
<evidence type="ECO:0000256" key="5">
    <source>
        <dbReference type="SAM" id="MobiDB-lite"/>
    </source>
</evidence>
<evidence type="ECO:0000256" key="4">
    <source>
        <dbReference type="PROSITE-ProRule" id="PRU00091"/>
    </source>
</evidence>
<proteinExistence type="predicted"/>
<protein>
    <recommendedName>
        <fullName evidence="6">FYVE-type domain-containing protein</fullName>
    </recommendedName>
</protein>
<dbReference type="InterPro" id="IPR017455">
    <property type="entry name" value="Znf_FYVE-rel"/>
</dbReference>
<reference evidence="7 8" key="1">
    <citation type="journal article" date="2006" name="Science">
        <title>Phytophthora genome sequences uncover evolutionary origins and mechanisms of pathogenesis.</title>
        <authorList>
            <person name="Tyler B.M."/>
            <person name="Tripathy S."/>
            <person name="Zhang X."/>
            <person name="Dehal P."/>
            <person name="Jiang R.H."/>
            <person name="Aerts A."/>
            <person name="Arredondo F.D."/>
            <person name="Baxter L."/>
            <person name="Bensasson D."/>
            <person name="Beynon J.L."/>
            <person name="Chapman J."/>
            <person name="Damasceno C.M."/>
            <person name="Dorrance A.E."/>
            <person name="Dou D."/>
            <person name="Dickerman A.W."/>
            <person name="Dubchak I.L."/>
            <person name="Garbelotto M."/>
            <person name="Gijzen M."/>
            <person name="Gordon S.G."/>
            <person name="Govers F."/>
            <person name="Grunwald N.J."/>
            <person name="Huang W."/>
            <person name="Ivors K.L."/>
            <person name="Jones R.W."/>
            <person name="Kamoun S."/>
            <person name="Krampis K."/>
            <person name="Lamour K.H."/>
            <person name="Lee M.K."/>
            <person name="McDonald W.H."/>
            <person name="Medina M."/>
            <person name="Meijer H.J."/>
            <person name="Nordberg E.K."/>
            <person name="Maclean D.J."/>
            <person name="Ospina-Giraldo M.D."/>
            <person name="Morris P.F."/>
            <person name="Phuntumart V."/>
            <person name="Putnam N.H."/>
            <person name="Rash S."/>
            <person name="Rose J.K."/>
            <person name="Sakihama Y."/>
            <person name="Salamov A.A."/>
            <person name="Savidor A."/>
            <person name="Scheuring C.F."/>
            <person name="Smith B.M."/>
            <person name="Sobral B.W."/>
            <person name="Terry A."/>
            <person name="Torto-Alalibo T.A."/>
            <person name="Win J."/>
            <person name="Xu Z."/>
            <person name="Zhang H."/>
            <person name="Grigoriev I.V."/>
            <person name="Rokhsar D.S."/>
            <person name="Boore J.L."/>
        </authorList>
    </citation>
    <scope>NUCLEOTIDE SEQUENCE [LARGE SCALE GENOMIC DNA]</scope>
    <source>
        <strain evidence="7 8">P6497</strain>
    </source>
</reference>
<accession>G4ZRQ6</accession>
<feature type="compositionally biased region" description="Low complexity" evidence="5">
    <location>
        <begin position="305"/>
        <end position="326"/>
    </location>
</feature>
<dbReference type="EMBL" id="JH159156">
    <property type="protein sequence ID" value="EGZ13865.1"/>
    <property type="molecule type" value="Genomic_DNA"/>
</dbReference>
<gene>
    <name evidence="7" type="ORF">PHYSODRAFT_511016</name>
</gene>
<organism evidence="7 8">
    <name type="scientific">Phytophthora sojae (strain P6497)</name>
    <name type="common">Soybean stem and root rot agent</name>
    <name type="synonym">Phytophthora megasperma f. sp. glycines</name>
    <dbReference type="NCBI Taxonomy" id="1094619"/>
    <lineage>
        <taxon>Eukaryota</taxon>
        <taxon>Sar</taxon>
        <taxon>Stramenopiles</taxon>
        <taxon>Oomycota</taxon>
        <taxon>Peronosporomycetes</taxon>
        <taxon>Peronosporales</taxon>
        <taxon>Peronosporaceae</taxon>
        <taxon>Phytophthora</taxon>
    </lineage>
</organism>
<feature type="region of interest" description="Disordered" evidence="5">
    <location>
        <begin position="294"/>
        <end position="331"/>
    </location>
</feature>
<dbReference type="GeneID" id="20659192"/>
<keyword evidence="1" id="KW-0479">Metal-binding</keyword>
<keyword evidence="3" id="KW-0862">Zinc</keyword>
<dbReference type="Gene3D" id="3.30.40.10">
    <property type="entry name" value="Zinc/RING finger domain, C3HC4 (zinc finger)"/>
    <property type="match status" value="1"/>
</dbReference>
<keyword evidence="8" id="KW-1185">Reference proteome</keyword>
<name>G4ZRQ6_PHYSP</name>
<dbReference type="PANTHER" id="PTHR13510:SF44">
    <property type="entry name" value="RABENOSYN-5"/>
    <property type="match status" value="1"/>
</dbReference>
<dbReference type="KEGG" id="psoj:PHYSODRAFT_511016"/>
<dbReference type="PROSITE" id="PS50178">
    <property type="entry name" value="ZF_FYVE"/>
    <property type="match status" value="1"/>
</dbReference>
<dbReference type="InParanoid" id="G4ZRQ6"/>